<evidence type="ECO:0000259" key="1">
    <source>
        <dbReference type="Pfam" id="PF07718"/>
    </source>
</evidence>
<dbReference type="InterPro" id="IPR011710">
    <property type="entry name" value="Coatomer_bsu_C"/>
</dbReference>
<dbReference type="Pfam" id="PF07718">
    <property type="entry name" value="Coatamer_beta_C"/>
    <property type="match status" value="1"/>
</dbReference>
<protein>
    <recommendedName>
        <fullName evidence="1">Coatomer beta subunit C-terminal domain-containing protein</fullName>
    </recommendedName>
</protein>
<dbReference type="GO" id="GO:0030126">
    <property type="term" value="C:COPI vesicle coat"/>
    <property type="evidence" value="ECO:0007669"/>
    <property type="project" value="InterPro"/>
</dbReference>
<name>A7T9F3_NEMVE</name>
<dbReference type="STRING" id="45351.A7T9F3"/>
<accession>A7T9F3</accession>
<organism evidence="2 3">
    <name type="scientific">Nematostella vectensis</name>
    <name type="common">Starlet sea anemone</name>
    <dbReference type="NCBI Taxonomy" id="45351"/>
    <lineage>
        <taxon>Eukaryota</taxon>
        <taxon>Metazoa</taxon>
        <taxon>Cnidaria</taxon>
        <taxon>Anthozoa</taxon>
        <taxon>Hexacorallia</taxon>
        <taxon>Actiniaria</taxon>
        <taxon>Edwardsiidae</taxon>
        <taxon>Nematostella</taxon>
    </lineage>
</organism>
<dbReference type="GO" id="GO:0005198">
    <property type="term" value="F:structural molecule activity"/>
    <property type="evidence" value="ECO:0007669"/>
    <property type="project" value="InterPro"/>
</dbReference>
<dbReference type="EMBL" id="DS473346">
    <property type="protein sequence ID" value="EDO27375.1"/>
    <property type="molecule type" value="Genomic_DNA"/>
</dbReference>
<reference evidence="2 3" key="1">
    <citation type="journal article" date="2007" name="Science">
        <title>Sea anemone genome reveals ancestral eumetazoan gene repertoire and genomic organization.</title>
        <authorList>
            <person name="Putnam N.H."/>
            <person name="Srivastava M."/>
            <person name="Hellsten U."/>
            <person name="Dirks B."/>
            <person name="Chapman J."/>
            <person name="Salamov A."/>
            <person name="Terry A."/>
            <person name="Shapiro H."/>
            <person name="Lindquist E."/>
            <person name="Kapitonov V.V."/>
            <person name="Jurka J."/>
            <person name="Genikhovich G."/>
            <person name="Grigoriev I.V."/>
            <person name="Lucas S.M."/>
            <person name="Steele R.E."/>
            <person name="Finnerty J.R."/>
            <person name="Technau U."/>
            <person name="Martindale M.Q."/>
            <person name="Rokhsar D.S."/>
        </authorList>
    </citation>
    <scope>NUCLEOTIDE SEQUENCE [LARGE SCALE GENOMIC DNA]</scope>
    <source>
        <strain evidence="3">CH2 X CH6</strain>
    </source>
</reference>
<dbReference type="InterPro" id="IPR016460">
    <property type="entry name" value="COPB1"/>
</dbReference>
<proteinExistence type="predicted"/>
<evidence type="ECO:0000313" key="2">
    <source>
        <dbReference type="EMBL" id="EDO27375.1"/>
    </source>
</evidence>
<evidence type="ECO:0000313" key="3">
    <source>
        <dbReference type="Proteomes" id="UP000001593"/>
    </source>
</evidence>
<dbReference type="eggNOG" id="KOG1058">
    <property type="taxonomic scope" value="Eukaryota"/>
</dbReference>
<dbReference type="PhylomeDB" id="A7T9F3"/>
<dbReference type="GO" id="GO:0016192">
    <property type="term" value="P:vesicle-mediated transport"/>
    <property type="evidence" value="ECO:0007669"/>
    <property type="project" value="InterPro"/>
</dbReference>
<dbReference type="PANTHER" id="PTHR10635:SF0">
    <property type="entry name" value="COATOMER SUBUNIT BETA"/>
    <property type="match status" value="1"/>
</dbReference>
<keyword evidence="3" id="KW-1185">Reference proteome</keyword>
<dbReference type="HOGENOM" id="CLU_2021051_0_0_1"/>
<dbReference type="AlphaFoldDB" id="A7T9F3"/>
<sequence length="123" mass="13374">DQFAVSLSQAVGATGKKEDDLQSSKLNKVSQLTGFSDPVYAEAYVNVNQYDIVLDVLIVNQTTDTLQNVTLELATLGDLKLVEKPQPILLGANDFSNIKANVKVSSTENGIIFGNIGEFPFFY</sequence>
<gene>
    <name evidence="2" type="ORF">NEMVEDRAFT_v1g224147</name>
</gene>
<dbReference type="Proteomes" id="UP000001593">
    <property type="component" value="Unassembled WGS sequence"/>
</dbReference>
<feature type="non-terminal residue" evidence="2">
    <location>
        <position position="123"/>
    </location>
</feature>
<dbReference type="PANTHER" id="PTHR10635">
    <property type="entry name" value="COATOMER SUBUNIT BETA"/>
    <property type="match status" value="1"/>
</dbReference>
<dbReference type="InParanoid" id="A7T9F3"/>
<dbReference type="GO" id="GO:0006886">
    <property type="term" value="P:intracellular protein transport"/>
    <property type="evidence" value="ECO:0007669"/>
    <property type="project" value="InterPro"/>
</dbReference>
<feature type="domain" description="Coatomer beta subunit C-terminal" evidence="1">
    <location>
        <begin position="4"/>
        <end position="116"/>
    </location>
</feature>